<comment type="caution">
    <text evidence="1">The sequence shown here is derived from an EMBL/GenBank/DDBJ whole genome shotgun (WGS) entry which is preliminary data.</text>
</comment>
<dbReference type="AlphaFoldDB" id="A0A9W5B2N1"/>
<name>A0A9W5B2N1_9HYPH</name>
<dbReference type="Proteomes" id="UP000191933">
    <property type="component" value="Unassembled WGS sequence"/>
</dbReference>
<reference evidence="1 2" key="1">
    <citation type="submission" date="2016-01" db="EMBL/GenBank/DDBJ databases">
        <authorList>
            <person name="Regsiter A."/>
            <person name="william w."/>
        </authorList>
    </citation>
    <scope>NUCLEOTIDE SEQUENCE [LARGE SCALE GENOMIC DNA]</scope>
    <source>
        <strain evidence="1 2">CFBP 5494</strain>
    </source>
</reference>
<evidence type="ECO:0000313" key="1">
    <source>
        <dbReference type="EMBL" id="CUW93622.1"/>
    </source>
</evidence>
<accession>A0A9W5B2N1</accession>
<proteinExistence type="predicted"/>
<organism evidence="1 2">
    <name type="scientific">Agrobacterium genomosp. 2 str. CFBP 5494</name>
    <dbReference type="NCBI Taxonomy" id="1183436"/>
    <lineage>
        <taxon>Bacteria</taxon>
        <taxon>Pseudomonadati</taxon>
        <taxon>Pseudomonadota</taxon>
        <taxon>Alphaproteobacteria</taxon>
        <taxon>Hyphomicrobiales</taxon>
        <taxon>Rhizobiaceae</taxon>
        <taxon>Rhizobium/Agrobacterium group</taxon>
        <taxon>Agrobacterium</taxon>
        <taxon>Agrobacterium tumefaciens complex</taxon>
    </lineage>
</organism>
<dbReference type="EMBL" id="FBVY01000018">
    <property type="protein sequence ID" value="CUW93622.1"/>
    <property type="molecule type" value="Genomic_DNA"/>
</dbReference>
<sequence length="197" mass="21693">MSAASRISLDSFPKPELALRAMRCSCLLDQTFHKLAVAEQAAPFRRAEELVDIPRRQLALEHRVEFDAEVVVALLRHRARTIVEIHLPFGLAVLDCNADGERGVRQPIIGTFGILADLRREPVRKEVGAMLEVGDNSGHLGRALKCLAHADTAEAGATIEMDSPSFGAMTARMNFSNSAFDTCSKRNCFVRVSTMMK</sequence>
<keyword evidence="2" id="KW-1185">Reference proteome</keyword>
<gene>
    <name evidence="1" type="ORF">AGR2A_Cc70061</name>
</gene>
<protein>
    <submittedName>
        <fullName evidence="1">Uncharacterized protein</fullName>
    </submittedName>
</protein>
<evidence type="ECO:0000313" key="2">
    <source>
        <dbReference type="Proteomes" id="UP000191933"/>
    </source>
</evidence>